<dbReference type="InterPro" id="IPR051164">
    <property type="entry name" value="NmrA-like_oxidored"/>
</dbReference>
<sequence>MTKLIVVVGATGKQGGSVARTFLGLPGWRVRAVTRNPESNAALSLKDAGAEVVQADLHNDDLTALKAAFDGAHAIFVNTDFWETYRPAAAALIMAGKDAGPAGRQAFDYETACRKHAADVAATIPTLEKFVLSSLTSLVGGSLDPSKFTQSFHPESKNWGVDYIEQHVPALAPKLSVIVPAAYNTNRLVIPKKMGDNMYTFFSPVHPHIHVPTIDPETGMGPFVRCLVEDEPAGTKLLAYDSNQTIAEAVEVFKRVTGKNASMVPVSTTQMVAAGASWEMLRVVDYINEHDMYETGEPGYIKPSQLTSPPVRPSFEEWAKTFDWDKAIEENAGR</sequence>
<dbReference type="EMBL" id="CAWUHC010000005">
    <property type="protein sequence ID" value="CAK7210797.1"/>
    <property type="molecule type" value="Genomic_DNA"/>
</dbReference>
<organism evidence="4 5">
    <name type="scientific">Sporothrix bragantina</name>
    <dbReference type="NCBI Taxonomy" id="671064"/>
    <lineage>
        <taxon>Eukaryota</taxon>
        <taxon>Fungi</taxon>
        <taxon>Dikarya</taxon>
        <taxon>Ascomycota</taxon>
        <taxon>Pezizomycotina</taxon>
        <taxon>Sordariomycetes</taxon>
        <taxon>Sordariomycetidae</taxon>
        <taxon>Ophiostomatales</taxon>
        <taxon>Ophiostomataceae</taxon>
        <taxon>Sporothrix</taxon>
    </lineage>
</organism>
<protein>
    <recommendedName>
        <fullName evidence="3">NmrA-like domain-containing protein</fullName>
    </recommendedName>
</protein>
<dbReference type="PANTHER" id="PTHR42748">
    <property type="entry name" value="NITROGEN METABOLITE REPRESSION PROTEIN NMRA FAMILY MEMBER"/>
    <property type="match status" value="1"/>
</dbReference>
<dbReference type="SUPFAM" id="SSF51735">
    <property type="entry name" value="NAD(P)-binding Rossmann-fold domains"/>
    <property type="match status" value="1"/>
</dbReference>
<feature type="domain" description="NmrA-like" evidence="3">
    <location>
        <begin position="1"/>
        <end position="295"/>
    </location>
</feature>
<dbReference type="InterPro" id="IPR008030">
    <property type="entry name" value="NmrA-like"/>
</dbReference>
<name>A0ABP0AU68_9PEZI</name>
<keyword evidence="5" id="KW-1185">Reference proteome</keyword>
<evidence type="ECO:0000256" key="1">
    <source>
        <dbReference type="ARBA" id="ARBA00006328"/>
    </source>
</evidence>
<evidence type="ECO:0000313" key="4">
    <source>
        <dbReference type="EMBL" id="CAK7210797.1"/>
    </source>
</evidence>
<evidence type="ECO:0000256" key="2">
    <source>
        <dbReference type="ARBA" id="ARBA00022857"/>
    </source>
</evidence>
<dbReference type="InterPro" id="IPR036291">
    <property type="entry name" value="NAD(P)-bd_dom_sf"/>
</dbReference>
<dbReference type="Gene3D" id="3.40.50.720">
    <property type="entry name" value="NAD(P)-binding Rossmann-like Domain"/>
    <property type="match status" value="1"/>
</dbReference>
<proteinExistence type="inferred from homology"/>
<comment type="similarity">
    <text evidence="1">Belongs to the NmrA-type oxidoreductase family.</text>
</comment>
<dbReference type="Proteomes" id="UP001642406">
    <property type="component" value="Unassembled WGS sequence"/>
</dbReference>
<dbReference type="Pfam" id="PF05368">
    <property type="entry name" value="NmrA"/>
    <property type="match status" value="1"/>
</dbReference>
<keyword evidence="2" id="KW-0521">NADP</keyword>
<evidence type="ECO:0000313" key="5">
    <source>
        <dbReference type="Proteomes" id="UP001642406"/>
    </source>
</evidence>
<dbReference type="Gene3D" id="3.90.25.10">
    <property type="entry name" value="UDP-galactose 4-epimerase, domain 1"/>
    <property type="match status" value="1"/>
</dbReference>
<comment type="caution">
    <text evidence="4">The sequence shown here is derived from an EMBL/GenBank/DDBJ whole genome shotgun (WGS) entry which is preliminary data.</text>
</comment>
<dbReference type="PANTHER" id="PTHR42748:SF29">
    <property type="entry name" value="NMRA-LIKE DOMAIN-CONTAINING PROTEIN"/>
    <property type="match status" value="1"/>
</dbReference>
<reference evidence="4 5" key="1">
    <citation type="submission" date="2024-01" db="EMBL/GenBank/DDBJ databases">
        <authorList>
            <person name="Allen C."/>
            <person name="Tagirdzhanova G."/>
        </authorList>
    </citation>
    <scope>NUCLEOTIDE SEQUENCE [LARGE SCALE GENOMIC DNA]</scope>
</reference>
<evidence type="ECO:0000259" key="3">
    <source>
        <dbReference type="Pfam" id="PF05368"/>
    </source>
</evidence>
<gene>
    <name evidence="4" type="ORF">SBRCBS47491_000900</name>
</gene>
<accession>A0ABP0AU68</accession>